<comment type="caution">
    <text evidence="1">The sequence shown here is derived from an EMBL/GenBank/DDBJ whole genome shotgun (WGS) entry which is preliminary data.</text>
</comment>
<sequence>MSFDPSAPVSFDQVRMAVERRCGAGNRRHPARIGFRAGRDSCLRNLRARAQQVRTSGADGVRPSSGRTDGPLFIPSVLPALELSARTPFTVGYDLASSGIARRLRARADQIAV</sequence>
<organism evidence="1 2">
    <name type="scientific">Paractinoplanes abujensis</name>
    <dbReference type="NCBI Taxonomy" id="882441"/>
    <lineage>
        <taxon>Bacteria</taxon>
        <taxon>Bacillati</taxon>
        <taxon>Actinomycetota</taxon>
        <taxon>Actinomycetes</taxon>
        <taxon>Micromonosporales</taxon>
        <taxon>Micromonosporaceae</taxon>
        <taxon>Paractinoplanes</taxon>
    </lineage>
</organism>
<evidence type="ECO:0000313" key="1">
    <source>
        <dbReference type="EMBL" id="MBB4693609.1"/>
    </source>
</evidence>
<accession>A0A7W7G2F7</accession>
<dbReference type="EMBL" id="JACHMF010000001">
    <property type="protein sequence ID" value="MBB4693609.1"/>
    <property type="molecule type" value="Genomic_DNA"/>
</dbReference>
<protein>
    <submittedName>
        <fullName evidence="1">Uncharacterized protein</fullName>
    </submittedName>
</protein>
<gene>
    <name evidence="1" type="ORF">BKA14_003757</name>
</gene>
<proteinExistence type="predicted"/>
<name>A0A7W7G2F7_9ACTN</name>
<keyword evidence="2" id="KW-1185">Reference proteome</keyword>
<reference evidence="1 2" key="1">
    <citation type="submission" date="2020-08" db="EMBL/GenBank/DDBJ databases">
        <title>Sequencing the genomes of 1000 actinobacteria strains.</title>
        <authorList>
            <person name="Klenk H.-P."/>
        </authorList>
    </citation>
    <scope>NUCLEOTIDE SEQUENCE [LARGE SCALE GENOMIC DNA]</scope>
    <source>
        <strain evidence="1 2">DSM 45518</strain>
    </source>
</reference>
<dbReference type="AlphaFoldDB" id="A0A7W7G2F7"/>
<dbReference type="Proteomes" id="UP000542742">
    <property type="component" value="Unassembled WGS sequence"/>
</dbReference>
<evidence type="ECO:0000313" key="2">
    <source>
        <dbReference type="Proteomes" id="UP000542742"/>
    </source>
</evidence>
<dbReference type="RefSeq" id="WP_184952202.1">
    <property type="nucleotide sequence ID" value="NZ_BOMC01000056.1"/>
</dbReference>